<dbReference type="CDD" id="cd03014">
    <property type="entry name" value="PRX_Atyp2cys"/>
    <property type="match status" value="1"/>
</dbReference>
<dbReference type="AlphaFoldDB" id="A0A2T0XA50"/>
<dbReference type="PANTHER" id="PTHR43110:SF1">
    <property type="entry name" value="THIOL PEROXIDASE"/>
    <property type="match status" value="1"/>
</dbReference>
<protein>
    <recommendedName>
        <fullName evidence="6">Thiol peroxidase</fullName>
        <shortName evidence="6">Tpx</shortName>
        <ecNumber evidence="6">1.11.1.24</ecNumber>
    </recommendedName>
    <alternativeName>
        <fullName evidence="6">Peroxiredoxin tpx</fullName>
        <shortName evidence="6">Prx</shortName>
    </alternativeName>
    <alternativeName>
        <fullName evidence="6">Thioredoxin peroxidase</fullName>
    </alternativeName>
    <alternativeName>
        <fullName evidence="6">Thioredoxin-dependent peroxiredoxin</fullName>
    </alternativeName>
</protein>
<keyword evidence="1 6" id="KW-0575">Peroxidase</keyword>
<dbReference type="InterPro" id="IPR018219">
    <property type="entry name" value="Tpx_CS"/>
</dbReference>
<dbReference type="InterPro" id="IPR002065">
    <property type="entry name" value="TPX"/>
</dbReference>
<evidence type="ECO:0000313" key="9">
    <source>
        <dbReference type="Proteomes" id="UP000252733"/>
    </source>
</evidence>
<proteinExistence type="inferred from homology"/>
<dbReference type="Proteomes" id="UP000252733">
    <property type="component" value="Unassembled WGS sequence"/>
</dbReference>
<sequence length="170" mass="18991">MERNNSKVKFAGNQVTLIGKEPKIGDSAPEFTVLGNDLKPVKLTDFDGKIKVIAIYPSIDTSVCAAQNRRFNQEADKLDNVVVLSISCDLPFAQKRFCAAEGLNNIVTLSDHKDVDFGTKYGFLMEEFRLLARGTVIIGKDNKVKYVEYVPEVTEEPDYDKALEVVKELI</sequence>
<evidence type="ECO:0000256" key="2">
    <source>
        <dbReference type="ARBA" id="ARBA00022862"/>
    </source>
</evidence>
<dbReference type="HAMAP" id="MF_00269">
    <property type="entry name" value="Tpx"/>
    <property type="match status" value="1"/>
</dbReference>
<dbReference type="PROSITE" id="PS51352">
    <property type="entry name" value="THIOREDOXIN_2"/>
    <property type="match status" value="1"/>
</dbReference>
<evidence type="ECO:0000256" key="6">
    <source>
        <dbReference type="HAMAP-Rule" id="MF_00269"/>
    </source>
</evidence>
<feature type="domain" description="Thioredoxin" evidence="7">
    <location>
        <begin position="22"/>
        <end position="170"/>
    </location>
</feature>
<dbReference type="RefSeq" id="WP_106154360.1">
    <property type="nucleotide sequence ID" value="NZ_PVTS01000019.1"/>
</dbReference>
<comment type="similarity">
    <text evidence="6">Belongs to the peroxiredoxin family. Tpx subfamily.</text>
</comment>
<organism evidence="8 9">
    <name type="scientific">Marinilabilia salmonicolor</name>
    <dbReference type="NCBI Taxonomy" id="989"/>
    <lineage>
        <taxon>Bacteria</taxon>
        <taxon>Pseudomonadati</taxon>
        <taxon>Bacteroidota</taxon>
        <taxon>Bacteroidia</taxon>
        <taxon>Marinilabiliales</taxon>
        <taxon>Marinilabiliaceae</taxon>
        <taxon>Marinilabilia</taxon>
    </lineage>
</organism>
<evidence type="ECO:0000256" key="3">
    <source>
        <dbReference type="ARBA" id="ARBA00023002"/>
    </source>
</evidence>
<evidence type="ECO:0000313" key="8">
    <source>
        <dbReference type="EMBL" id="RCW36601.1"/>
    </source>
</evidence>
<comment type="caution">
    <text evidence="8">The sequence shown here is derived from an EMBL/GenBank/DDBJ whole genome shotgun (WGS) entry which is preliminary data.</text>
</comment>
<dbReference type="Pfam" id="PF08534">
    <property type="entry name" value="Redoxin"/>
    <property type="match status" value="1"/>
</dbReference>
<keyword evidence="2 6" id="KW-0049">Antioxidant</keyword>
<dbReference type="SUPFAM" id="SSF52833">
    <property type="entry name" value="Thioredoxin-like"/>
    <property type="match status" value="1"/>
</dbReference>
<dbReference type="STRING" id="1168289.GCA_000259075_01761"/>
<dbReference type="EC" id="1.11.1.24" evidence="6"/>
<dbReference type="Gene3D" id="3.40.30.10">
    <property type="entry name" value="Glutaredoxin"/>
    <property type="match status" value="1"/>
</dbReference>
<dbReference type="InterPro" id="IPR013740">
    <property type="entry name" value="Redoxin"/>
</dbReference>
<keyword evidence="5 6" id="KW-0676">Redox-active center</keyword>
<dbReference type="EMBL" id="QPIZ01000008">
    <property type="protein sequence ID" value="RCW36601.1"/>
    <property type="molecule type" value="Genomic_DNA"/>
</dbReference>
<dbReference type="InterPro" id="IPR013766">
    <property type="entry name" value="Thioredoxin_domain"/>
</dbReference>
<dbReference type="InterPro" id="IPR050455">
    <property type="entry name" value="Tpx_Peroxidase_subfamily"/>
</dbReference>
<feature type="active site" description="Cysteine sulfenic acid (-SOH) intermediate" evidence="6">
    <location>
        <position position="64"/>
    </location>
</feature>
<dbReference type="PROSITE" id="PS01265">
    <property type="entry name" value="TPX"/>
    <property type="match status" value="1"/>
</dbReference>
<reference evidence="8 9" key="1">
    <citation type="submission" date="2018-07" db="EMBL/GenBank/DDBJ databases">
        <title>Freshwater and sediment microbial communities from various areas in North America, analyzing microbe dynamics in response to fracking.</title>
        <authorList>
            <person name="Lamendella R."/>
        </authorList>
    </citation>
    <scope>NUCLEOTIDE SEQUENCE [LARGE SCALE GENOMIC DNA]</scope>
    <source>
        <strain evidence="8 9">160A</strain>
    </source>
</reference>
<accession>A0A2T0XA50</accession>
<gene>
    <name evidence="6" type="primary">tpx</name>
    <name evidence="8" type="ORF">DFO77_10843</name>
</gene>
<keyword evidence="4 6" id="KW-1015">Disulfide bond</keyword>
<evidence type="ECO:0000259" key="7">
    <source>
        <dbReference type="PROSITE" id="PS51352"/>
    </source>
</evidence>
<feature type="disulfide bond" description="Redox-active" evidence="6">
    <location>
        <begin position="64"/>
        <end position="98"/>
    </location>
</feature>
<dbReference type="PANTHER" id="PTHR43110">
    <property type="entry name" value="THIOL PEROXIDASE"/>
    <property type="match status" value="1"/>
</dbReference>
<dbReference type="GO" id="GO:0008379">
    <property type="term" value="F:thioredoxin peroxidase activity"/>
    <property type="evidence" value="ECO:0007669"/>
    <property type="project" value="UniProtKB-UniRule"/>
</dbReference>
<name>A0A2T0XA50_9BACT</name>
<evidence type="ECO:0000256" key="1">
    <source>
        <dbReference type="ARBA" id="ARBA00022559"/>
    </source>
</evidence>
<dbReference type="InterPro" id="IPR036249">
    <property type="entry name" value="Thioredoxin-like_sf"/>
</dbReference>
<dbReference type="OrthoDB" id="9781543at2"/>
<evidence type="ECO:0000256" key="4">
    <source>
        <dbReference type="ARBA" id="ARBA00023157"/>
    </source>
</evidence>
<comment type="subunit">
    <text evidence="6">Homodimer.</text>
</comment>
<comment type="miscellaneous">
    <text evidence="6">The active site is a conserved redox-active cysteine residue, the peroxidatic cysteine (C(P)), which makes the nucleophilic attack on the peroxide substrate. The peroxide oxidizes the C(P)-SH to cysteine sulfenic acid (C(P)-SOH), which then reacts with another cysteine residue, the resolving cysteine (C(R)), to form a disulfide bridge. The disulfide is subsequently reduced by an appropriate electron donor to complete the catalytic cycle. In this atypical 2-Cys peroxiredoxin, C(R) is present in the same subunit to form an intramolecular disulfide. The disulfide is subsequently reduced by thioredoxin.</text>
</comment>
<keyword evidence="3 6" id="KW-0560">Oxidoreductase</keyword>
<dbReference type="NCBIfam" id="NF001808">
    <property type="entry name" value="PRK00522.1"/>
    <property type="match status" value="1"/>
</dbReference>
<comment type="catalytic activity">
    <reaction evidence="6">
        <text>a hydroperoxide + [thioredoxin]-dithiol = an alcohol + [thioredoxin]-disulfide + H2O</text>
        <dbReference type="Rhea" id="RHEA:62620"/>
        <dbReference type="Rhea" id="RHEA-COMP:10698"/>
        <dbReference type="Rhea" id="RHEA-COMP:10700"/>
        <dbReference type="ChEBI" id="CHEBI:15377"/>
        <dbReference type="ChEBI" id="CHEBI:29950"/>
        <dbReference type="ChEBI" id="CHEBI:30879"/>
        <dbReference type="ChEBI" id="CHEBI:35924"/>
        <dbReference type="ChEBI" id="CHEBI:50058"/>
        <dbReference type="EC" id="1.11.1.24"/>
    </reaction>
</comment>
<comment type="function">
    <text evidence="6">Thiol-specific peroxidase that catalyzes the reduction of hydrogen peroxide and organic hydroperoxides to water and alcohols, respectively. Plays a role in cell protection against oxidative stress by detoxifying peroxides.</text>
</comment>
<keyword evidence="9" id="KW-1185">Reference proteome</keyword>
<evidence type="ECO:0000256" key="5">
    <source>
        <dbReference type="ARBA" id="ARBA00023284"/>
    </source>
</evidence>